<keyword evidence="3" id="KW-1185">Reference proteome</keyword>
<gene>
    <name evidence="2" type="ORF">Tco_1121990</name>
</gene>
<dbReference type="CDD" id="cd22541">
    <property type="entry name" value="SP5_N"/>
    <property type="match status" value="1"/>
</dbReference>
<evidence type="ECO:0000313" key="2">
    <source>
        <dbReference type="EMBL" id="GJU05560.1"/>
    </source>
</evidence>
<protein>
    <submittedName>
        <fullName evidence="2">Uncharacterized protein</fullName>
    </submittedName>
</protein>
<dbReference type="Proteomes" id="UP001151760">
    <property type="component" value="Unassembled WGS sequence"/>
</dbReference>
<proteinExistence type="predicted"/>
<feature type="region of interest" description="Disordered" evidence="1">
    <location>
        <begin position="74"/>
        <end position="157"/>
    </location>
</feature>
<evidence type="ECO:0000313" key="3">
    <source>
        <dbReference type="Proteomes" id="UP001151760"/>
    </source>
</evidence>
<dbReference type="EMBL" id="BQNB010021358">
    <property type="protein sequence ID" value="GJU05560.1"/>
    <property type="molecule type" value="Genomic_DNA"/>
</dbReference>
<reference evidence="2" key="2">
    <citation type="submission" date="2022-01" db="EMBL/GenBank/DDBJ databases">
        <authorList>
            <person name="Yamashiro T."/>
            <person name="Shiraishi A."/>
            <person name="Satake H."/>
            <person name="Nakayama K."/>
        </authorList>
    </citation>
    <scope>NUCLEOTIDE SEQUENCE</scope>
</reference>
<comment type="caution">
    <text evidence="2">The sequence shown here is derived from an EMBL/GenBank/DDBJ whole genome shotgun (WGS) entry which is preliminary data.</text>
</comment>
<organism evidence="2 3">
    <name type="scientific">Tanacetum coccineum</name>
    <dbReference type="NCBI Taxonomy" id="301880"/>
    <lineage>
        <taxon>Eukaryota</taxon>
        <taxon>Viridiplantae</taxon>
        <taxon>Streptophyta</taxon>
        <taxon>Embryophyta</taxon>
        <taxon>Tracheophyta</taxon>
        <taxon>Spermatophyta</taxon>
        <taxon>Magnoliopsida</taxon>
        <taxon>eudicotyledons</taxon>
        <taxon>Gunneridae</taxon>
        <taxon>Pentapetalae</taxon>
        <taxon>asterids</taxon>
        <taxon>campanulids</taxon>
        <taxon>Asterales</taxon>
        <taxon>Asteraceae</taxon>
        <taxon>Asteroideae</taxon>
        <taxon>Anthemideae</taxon>
        <taxon>Anthemidinae</taxon>
        <taxon>Tanacetum</taxon>
    </lineage>
</organism>
<sequence length="391" mass="43553">MTEYSTSLDDEEYVMADFNNMDNTIAVSHIPTLRIHKDYPKGQILGDPTLAGLLAGGIFVPCWPAMLVGAAMDQGEESAQPAEPHHTPADPLPSTSLPPHSPLKSPPHSSLQSVPHSPLQSPPYSPLQSPPHSPLQSPPYSPPYSPPHYTPPRVSSLEKELKETNQTLGNTMLKLVKKVKSLEIALKRKSKKVIMSASEGEEPEHQGRIIQDIDDDPLVSLVRKSMKENVSKAKSTNKGKRYRRRARSMAKNINTGLDAEDEINTSRVEINTGIEDEEPELSEQQLKRKAEFQKAAHFYTEEDWDIIRAKLEANIEIDIEDASITKGKDEVVKEEEAEVPVKKTGMRRKQKARKGINIAKTIQDEFNNEREAFMKDKVKDASSESEIGAEA</sequence>
<name>A0ABQ5J0N3_9ASTR</name>
<feature type="compositionally biased region" description="Pro residues" evidence="1">
    <location>
        <begin position="120"/>
        <end position="150"/>
    </location>
</feature>
<reference evidence="2" key="1">
    <citation type="journal article" date="2022" name="Int. J. Mol. Sci.">
        <title>Draft Genome of Tanacetum Coccineum: Genomic Comparison of Closely Related Tanacetum-Family Plants.</title>
        <authorList>
            <person name="Yamashiro T."/>
            <person name="Shiraishi A."/>
            <person name="Nakayama K."/>
            <person name="Satake H."/>
        </authorList>
    </citation>
    <scope>NUCLEOTIDE SEQUENCE</scope>
</reference>
<feature type="compositionally biased region" description="Low complexity" evidence="1">
    <location>
        <begin position="106"/>
        <end position="119"/>
    </location>
</feature>
<accession>A0ABQ5J0N3</accession>
<evidence type="ECO:0000256" key="1">
    <source>
        <dbReference type="SAM" id="MobiDB-lite"/>
    </source>
</evidence>